<evidence type="ECO:0000313" key="8">
    <source>
        <dbReference type="EMBL" id="KAH8692742.1"/>
    </source>
</evidence>
<evidence type="ECO:0000256" key="5">
    <source>
        <dbReference type="ARBA" id="ARBA00023004"/>
    </source>
</evidence>
<feature type="domain" description="Prolyl 4-hydroxylase alpha subunit" evidence="7">
    <location>
        <begin position="83"/>
        <end position="283"/>
    </location>
</feature>
<dbReference type="Pfam" id="PF13640">
    <property type="entry name" value="2OG-FeII_Oxy_3"/>
    <property type="match status" value="1"/>
</dbReference>
<keyword evidence="5" id="KW-0408">Iron</keyword>
<keyword evidence="3" id="KW-0223">Dioxygenase</keyword>
<comment type="caution">
    <text evidence="8">The sequence shown here is derived from an EMBL/GenBank/DDBJ whole genome shotgun (WGS) entry which is preliminary data.</text>
</comment>
<dbReference type="RefSeq" id="XP_046068615.1">
    <property type="nucleotide sequence ID" value="XM_046211702.1"/>
</dbReference>
<evidence type="ECO:0000259" key="7">
    <source>
        <dbReference type="SMART" id="SM00702"/>
    </source>
</evidence>
<accession>A0AAD4KL40</accession>
<dbReference type="InterPro" id="IPR045054">
    <property type="entry name" value="P4HA-like"/>
</dbReference>
<feature type="transmembrane region" description="Helical" evidence="6">
    <location>
        <begin position="12"/>
        <end position="33"/>
    </location>
</feature>
<evidence type="ECO:0000313" key="9">
    <source>
        <dbReference type="Proteomes" id="UP001201262"/>
    </source>
</evidence>
<dbReference type="SMART" id="SM00702">
    <property type="entry name" value="P4Hc"/>
    <property type="match status" value="1"/>
</dbReference>
<evidence type="ECO:0000256" key="1">
    <source>
        <dbReference type="ARBA" id="ARBA00001961"/>
    </source>
</evidence>
<dbReference type="AlphaFoldDB" id="A0AAD4KL40"/>
<gene>
    <name evidence="8" type="ORF">BGW36DRAFT_301567</name>
</gene>
<dbReference type="InterPro" id="IPR044862">
    <property type="entry name" value="Pro_4_hyd_alph_FE2OG_OXY"/>
</dbReference>
<evidence type="ECO:0000256" key="6">
    <source>
        <dbReference type="SAM" id="Phobius"/>
    </source>
</evidence>
<evidence type="ECO:0000256" key="4">
    <source>
        <dbReference type="ARBA" id="ARBA00023002"/>
    </source>
</evidence>
<dbReference type="EMBL" id="JAJTJA010000010">
    <property type="protein sequence ID" value="KAH8692742.1"/>
    <property type="molecule type" value="Genomic_DNA"/>
</dbReference>
<keyword evidence="6" id="KW-1133">Transmembrane helix</keyword>
<keyword evidence="2" id="KW-0479">Metal-binding</keyword>
<dbReference type="GO" id="GO:0005506">
    <property type="term" value="F:iron ion binding"/>
    <property type="evidence" value="ECO:0007669"/>
    <property type="project" value="InterPro"/>
</dbReference>
<keyword evidence="9" id="KW-1185">Reference proteome</keyword>
<sequence length="289" mass="33157">MPAIPHFSSLLYWAFYLVPVYLFIIVPGLRALFPHQTPGPLLQDDFYDDEFTGGLESVADDTEYAALSCPEDPYRVHIFSRTPLIVYIENFLSESETNHLLDVSEGKYKPSSIYNGDSERVDFSVRRSDRALLDRDNVVRCLEERARSFQGWRPYLHIEQMWTQRYNVSGHYRHHFDWSGSGGAGDRVSTFMVYLQMNGTGGGTNFPRLRRPRGAEWCRFIECDDVTGKNSPDRLKGITFKPIEGNAIFWENLRADGSGYLETWHAALPVLSGTKVGMNIWSWNQPPSR</sequence>
<keyword evidence="6" id="KW-0812">Transmembrane</keyword>
<proteinExistence type="predicted"/>
<keyword evidence="4" id="KW-0560">Oxidoreductase</keyword>
<dbReference type="Proteomes" id="UP001201262">
    <property type="component" value="Unassembled WGS sequence"/>
</dbReference>
<dbReference type="PANTHER" id="PTHR10869:SF246">
    <property type="entry name" value="TRANSMEMBRANE PROLYL 4-HYDROXYLASE"/>
    <property type="match status" value="1"/>
</dbReference>
<dbReference type="InterPro" id="IPR006620">
    <property type="entry name" value="Pro_4_hyd_alph"/>
</dbReference>
<dbReference type="GO" id="GO:0005783">
    <property type="term" value="C:endoplasmic reticulum"/>
    <property type="evidence" value="ECO:0007669"/>
    <property type="project" value="TreeGrafter"/>
</dbReference>
<dbReference type="Gene3D" id="2.60.120.620">
    <property type="entry name" value="q2cbj1_9rhob like domain"/>
    <property type="match status" value="1"/>
</dbReference>
<name>A0AAD4KL40_9EURO</name>
<dbReference type="GO" id="GO:0031418">
    <property type="term" value="F:L-ascorbic acid binding"/>
    <property type="evidence" value="ECO:0007669"/>
    <property type="project" value="InterPro"/>
</dbReference>
<reference evidence="8" key="1">
    <citation type="submission" date="2021-12" db="EMBL/GenBank/DDBJ databases">
        <title>Convergent genome expansion in fungi linked to evolution of root-endophyte symbiosis.</title>
        <authorList>
            <consortium name="DOE Joint Genome Institute"/>
            <person name="Ke Y.-H."/>
            <person name="Bonito G."/>
            <person name="Liao H.-L."/>
            <person name="Looney B."/>
            <person name="Rojas-Flechas A."/>
            <person name="Nash J."/>
            <person name="Hameed K."/>
            <person name="Schadt C."/>
            <person name="Martin F."/>
            <person name="Crous P.W."/>
            <person name="Miettinen O."/>
            <person name="Magnuson J.K."/>
            <person name="Labbe J."/>
            <person name="Jacobson D."/>
            <person name="Doktycz M.J."/>
            <person name="Veneault-Fourrey C."/>
            <person name="Kuo A."/>
            <person name="Mondo S."/>
            <person name="Calhoun S."/>
            <person name="Riley R."/>
            <person name="Ohm R."/>
            <person name="LaButti K."/>
            <person name="Andreopoulos B."/>
            <person name="Pangilinan J."/>
            <person name="Nolan M."/>
            <person name="Tritt A."/>
            <person name="Clum A."/>
            <person name="Lipzen A."/>
            <person name="Daum C."/>
            <person name="Barry K."/>
            <person name="Grigoriev I.V."/>
            <person name="Vilgalys R."/>
        </authorList>
    </citation>
    <scope>NUCLEOTIDE SEQUENCE</scope>
    <source>
        <strain evidence="8">PMI_201</strain>
    </source>
</reference>
<protein>
    <submittedName>
        <fullName evidence="8">Oxidoreductase</fullName>
    </submittedName>
</protein>
<dbReference type="GeneID" id="70241989"/>
<keyword evidence="6" id="KW-0472">Membrane</keyword>
<evidence type="ECO:0000256" key="2">
    <source>
        <dbReference type="ARBA" id="ARBA00022723"/>
    </source>
</evidence>
<dbReference type="FunFam" id="2.60.120.620:FF:000027">
    <property type="entry name" value="Oxidoreductase, 2OG-Fe(II) oxygenase family family"/>
    <property type="match status" value="1"/>
</dbReference>
<evidence type="ECO:0000256" key="3">
    <source>
        <dbReference type="ARBA" id="ARBA00022964"/>
    </source>
</evidence>
<dbReference type="PANTHER" id="PTHR10869">
    <property type="entry name" value="PROLYL 4-HYDROXYLASE ALPHA SUBUNIT"/>
    <property type="match status" value="1"/>
</dbReference>
<organism evidence="8 9">
    <name type="scientific">Talaromyces proteolyticus</name>
    <dbReference type="NCBI Taxonomy" id="1131652"/>
    <lineage>
        <taxon>Eukaryota</taxon>
        <taxon>Fungi</taxon>
        <taxon>Dikarya</taxon>
        <taxon>Ascomycota</taxon>
        <taxon>Pezizomycotina</taxon>
        <taxon>Eurotiomycetes</taxon>
        <taxon>Eurotiomycetidae</taxon>
        <taxon>Eurotiales</taxon>
        <taxon>Trichocomaceae</taxon>
        <taxon>Talaromyces</taxon>
        <taxon>Talaromyces sect. Bacilispori</taxon>
    </lineage>
</organism>
<comment type="cofactor">
    <cofactor evidence="1">
        <name>L-ascorbate</name>
        <dbReference type="ChEBI" id="CHEBI:38290"/>
    </cofactor>
</comment>
<dbReference type="GO" id="GO:0004656">
    <property type="term" value="F:procollagen-proline 4-dioxygenase activity"/>
    <property type="evidence" value="ECO:0007669"/>
    <property type="project" value="TreeGrafter"/>
</dbReference>